<comment type="subcellular location">
    <subcellularLocation>
        <location evidence="1">Nucleus</location>
    </subcellularLocation>
</comment>
<keyword evidence="6" id="KW-0677">Repeat</keyword>
<feature type="compositionally biased region" description="Basic and acidic residues" evidence="10">
    <location>
        <begin position="244"/>
        <end position="258"/>
    </location>
</feature>
<keyword evidence="8" id="KW-0539">Nucleus</keyword>
<evidence type="ECO:0000256" key="9">
    <source>
        <dbReference type="PROSITE-ProRule" id="PRU01016"/>
    </source>
</evidence>
<evidence type="ECO:0000256" key="8">
    <source>
        <dbReference type="ARBA" id="ARBA00023242"/>
    </source>
</evidence>
<dbReference type="PROSITE" id="PS50030">
    <property type="entry name" value="UBA"/>
    <property type="match status" value="3"/>
</dbReference>
<protein>
    <recommendedName>
        <fullName evidence="2">DNA (cytosine-5-)-methyltransferase</fullName>
        <ecNumber evidence="2">2.1.1.37</ecNumber>
    </recommendedName>
</protein>
<dbReference type="PANTHER" id="PTHR23068">
    <property type="entry name" value="DNA CYTOSINE-5- -METHYLTRANSFERASE 3-RELATED"/>
    <property type="match status" value="1"/>
</dbReference>
<feature type="compositionally biased region" description="Polar residues" evidence="10">
    <location>
        <begin position="877"/>
        <end position="891"/>
    </location>
</feature>
<evidence type="ECO:0000256" key="3">
    <source>
        <dbReference type="ARBA" id="ARBA00022603"/>
    </source>
</evidence>
<dbReference type="GO" id="GO:0005634">
    <property type="term" value="C:nucleus"/>
    <property type="evidence" value="ECO:0007669"/>
    <property type="project" value="UniProtKB-SubCell"/>
</dbReference>
<dbReference type="InterPro" id="IPR030380">
    <property type="entry name" value="SAM_MeTfrase_DRM"/>
</dbReference>
<evidence type="ECO:0000313" key="13">
    <source>
        <dbReference type="EMBL" id="KAF5190280.1"/>
    </source>
</evidence>
<feature type="domain" description="SAM-dependent MTase DRM-type" evidence="12">
    <location>
        <begin position="1117"/>
        <end position="1446"/>
    </location>
</feature>
<accession>A0A7J6W1A1</accession>
<dbReference type="OrthoDB" id="641149at2759"/>
<feature type="active site" evidence="9">
    <location>
        <position position="1407"/>
    </location>
</feature>
<evidence type="ECO:0000256" key="1">
    <source>
        <dbReference type="ARBA" id="ARBA00004123"/>
    </source>
</evidence>
<reference evidence="13 14" key="1">
    <citation type="submission" date="2020-06" db="EMBL/GenBank/DDBJ databases">
        <title>Transcriptomic and genomic resources for Thalictrum thalictroides and T. hernandezii: Facilitating candidate gene discovery in an emerging model plant lineage.</title>
        <authorList>
            <person name="Arias T."/>
            <person name="Riano-Pachon D.M."/>
            <person name="Di Stilio V.S."/>
        </authorList>
    </citation>
    <scope>NUCLEOTIDE SEQUENCE [LARGE SCALE GENOMIC DNA]</scope>
    <source>
        <strain evidence="14">cv. WT478/WT964</strain>
        <tissue evidence="13">Leaves</tissue>
    </source>
</reference>
<comment type="caution">
    <text evidence="13">The sequence shown here is derived from an EMBL/GenBank/DDBJ whole genome shotgun (WGS) entry which is preliminary data.</text>
</comment>
<proteinExistence type="inferred from homology"/>
<evidence type="ECO:0000256" key="2">
    <source>
        <dbReference type="ARBA" id="ARBA00011975"/>
    </source>
</evidence>
<evidence type="ECO:0000259" key="11">
    <source>
        <dbReference type="PROSITE" id="PS50030"/>
    </source>
</evidence>
<keyword evidence="5 9" id="KW-0949">S-adenosyl-L-methionine</keyword>
<dbReference type="Pfam" id="PF00145">
    <property type="entry name" value="DNA_methylase"/>
    <property type="match status" value="2"/>
</dbReference>
<feature type="domain" description="UBA" evidence="11">
    <location>
        <begin position="190"/>
        <end position="232"/>
    </location>
</feature>
<dbReference type="InterPro" id="IPR029063">
    <property type="entry name" value="SAM-dependent_MTases_sf"/>
</dbReference>
<evidence type="ECO:0000256" key="7">
    <source>
        <dbReference type="ARBA" id="ARBA00023125"/>
    </source>
</evidence>
<dbReference type="GO" id="GO:0032259">
    <property type="term" value="P:methylation"/>
    <property type="evidence" value="ECO:0007669"/>
    <property type="project" value="UniProtKB-KW"/>
</dbReference>
<keyword evidence="7" id="KW-0238">DNA-binding</keyword>
<dbReference type="PROSITE" id="PS51679">
    <property type="entry name" value="SAM_MT_C5"/>
    <property type="match status" value="1"/>
</dbReference>
<comment type="similarity">
    <text evidence="9">Belongs to the class I-like SAM-binding methyltransferase superfamily. C5-methyltransferase family.</text>
</comment>
<keyword evidence="4 9" id="KW-0808">Transferase</keyword>
<keyword evidence="3 9" id="KW-0489">Methyltransferase</keyword>
<organism evidence="13 14">
    <name type="scientific">Thalictrum thalictroides</name>
    <name type="common">Rue-anemone</name>
    <name type="synonym">Anemone thalictroides</name>
    <dbReference type="NCBI Taxonomy" id="46969"/>
    <lineage>
        <taxon>Eukaryota</taxon>
        <taxon>Viridiplantae</taxon>
        <taxon>Streptophyta</taxon>
        <taxon>Embryophyta</taxon>
        <taxon>Tracheophyta</taxon>
        <taxon>Spermatophyta</taxon>
        <taxon>Magnoliopsida</taxon>
        <taxon>Ranunculales</taxon>
        <taxon>Ranunculaceae</taxon>
        <taxon>Thalictroideae</taxon>
        <taxon>Thalictrum</taxon>
    </lineage>
</organism>
<feature type="region of interest" description="Disordered" evidence="10">
    <location>
        <begin position="241"/>
        <end position="290"/>
    </location>
</feature>
<dbReference type="InterPro" id="IPR050390">
    <property type="entry name" value="C5-Methyltransferase"/>
</dbReference>
<dbReference type="InterPro" id="IPR001525">
    <property type="entry name" value="C5_MeTfrase"/>
</dbReference>
<feature type="domain" description="UBA" evidence="11">
    <location>
        <begin position="977"/>
        <end position="1020"/>
    </location>
</feature>
<dbReference type="Gene3D" id="1.10.8.10">
    <property type="entry name" value="DNA helicase RuvA subunit, C-terminal domain"/>
    <property type="match status" value="1"/>
</dbReference>
<feature type="compositionally biased region" description="Basic and acidic residues" evidence="10">
    <location>
        <begin position="949"/>
        <end position="958"/>
    </location>
</feature>
<feature type="domain" description="UBA" evidence="11">
    <location>
        <begin position="285"/>
        <end position="334"/>
    </location>
</feature>
<keyword evidence="14" id="KW-1185">Reference proteome</keyword>
<evidence type="ECO:0000256" key="5">
    <source>
        <dbReference type="ARBA" id="ARBA00022691"/>
    </source>
</evidence>
<name>A0A7J6W1A1_THATH</name>
<gene>
    <name evidence="13" type="ORF">FRX31_020133</name>
</gene>
<dbReference type="Gene3D" id="3.40.50.150">
    <property type="entry name" value="Vaccinia Virus protein VP39"/>
    <property type="match status" value="4"/>
</dbReference>
<feature type="region of interest" description="Disordered" evidence="10">
    <location>
        <begin position="167"/>
        <end position="189"/>
    </location>
</feature>
<evidence type="ECO:0000256" key="4">
    <source>
        <dbReference type="ARBA" id="ARBA00022679"/>
    </source>
</evidence>
<evidence type="ECO:0000256" key="10">
    <source>
        <dbReference type="SAM" id="MobiDB-lite"/>
    </source>
</evidence>
<evidence type="ECO:0000256" key="6">
    <source>
        <dbReference type="ARBA" id="ARBA00022737"/>
    </source>
</evidence>
<dbReference type="PANTHER" id="PTHR23068:SF25">
    <property type="entry name" value="DNA (CYTOSINE-5)-METHYLTRANSFERASE DRM2"/>
    <property type="match status" value="1"/>
</dbReference>
<feature type="region of interest" description="Disordered" evidence="10">
    <location>
        <begin position="864"/>
        <end position="891"/>
    </location>
</feature>
<feature type="domain" description="SAM-dependent MTase DRM-type" evidence="12">
    <location>
        <begin position="425"/>
        <end position="752"/>
    </location>
</feature>
<evidence type="ECO:0000259" key="12">
    <source>
        <dbReference type="PROSITE" id="PS51680"/>
    </source>
</evidence>
<dbReference type="EC" id="2.1.1.37" evidence="2"/>
<evidence type="ECO:0000313" key="14">
    <source>
        <dbReference type="Proteomes" id="UP000554482"/>
    </source>
</evidence>
<dbReference type="PROSITE" id="PS51680">
    <property type="entry name" value="SAM_MT_DRM"/>
    <property type="match status" value="2"/>
</dbReference>
<dbReference type="SUPFAM" id="SSF53335">
    <property type="entry name" value="S-adenosyl-L-methionine-dependent methyltransferases"/>
    <property type="match status" value="4"/>
</dbReference>
<feature type="region of interest" description="Disordered" evidence="10">
    <location>
        <begin position="939"/>
        <end position="962"/>
    </location>
</feature>
<dbReference type="Proteomes" id="UP000554482">
    <property type="component" value="Unassembled WGS sequence"/>
</dbReference>
<dbReference type="InterPro" id="IPR015940">
    <property type="entry name" value="UBA"/>
</dbReference>
<dbReference type="GO" id="GO:0003886">
    <property type="term" value="F:DNA (cytosine-5-)-methyltransferase activity"/>
    <property type="evidence" value="ECO:0007669"/>
    <property type="project" value="UniProtKB-EC"/>
</dbReference>
<dbReference type="GO" id="GO:0003677">
    <property type="term" value="F:DNA binding"/>
    <property type="evidence" value="ECO:0007669"/>
    <property type="project" value="UniProtKB-KW"/>
</dbReference>
<dbReference type="EMBL" id="JABWDY010024393">
    <property type="protein sequence ID" value="KAF5190280.1"/>
    <property type="molecule type" value="Genomic_DNA"/>
</dbReference>
<sequence>MGEVYGNEEYNKNWVLVDATQNLWLPPSSPSSSCYSPNHDKNLALLPYDDEEDVFRGNEPNTKNWIFEDTTPNLWLPSSSSNSPNVVQESVSAVYYEGEIWGNEPRNSNWILLDTENLSLPSPYSSTTNRAQEFASSACVEVGITGNESSVTNWIKIDDQNLSLHSCSSSPNRAQECGSSSAHNEASTSAVPSSDLIDHFVQMGFSKSMVVHAIKENGESKLDVIVESLLTVSALNRSPSKWELGPDLHSSESRKETSGDLSNSESDFDYKTRLAHPSDSSGLSQEDEEHLREKEQKLLYLIDMGFPVEEASSAIDACGPDSSVMELVDFIYANQMTKTAEKPLQESPHAIFDDDETGPSTSHIYTPTNKKRKNLFEVEDTWNIMQENKSRQNHKRAFLDEDGMPVRIPVPMIGFGIPNDQSPMSDRKLPGEAVGPPYFYYENVACTPKGVWSTISRFLYEIKPEFVDSVYFSAAARKRGYVHNLPIHNRYPLMPIPPLTIQEALPSTKKWWPSWDKRTKLNCLRTRVAPVSQKVRDMLERCNGVPSLKTQYDVLRECKEGNLVWIGKNRLAPLEPDEMEIILGYPENHTRGGGITRMERYNALGNSFQVDTVAYHLSVLKSIFPDGITVLSLFSGIGGAEVALHRLGIPLNNVVSVEKSGVNRNIFRSWWEQTDQKGNLIEIEDVEQLTADKLGHFINLLGGFDLIVGGSPCNNLTGSNHASRVGLEGKHSILFYDYFRILDMVKCVDTIGNESSDKNWILVVDTNDQYLLWPPLSCSSPSNFAQEYAFSANCEDVITGNETYDKNWIFVDTTQNLSLPCSWSSPLILAQENSTSVHAQGEIWGSESSDRNWILVDPQYLSAPSSSSSSPNHKQEFSTPASDQASTSAGPRSDFINQFVQMGFPESMVTNTIEENGESNAELILETLLTMTALKKSPSQWEPGLCDPHSSDSEKDTFDDLSDSDSCFDHEEDAGYLQDEETKLLHLVDMGFPIDEASCAINASGPETSITELMDFIYAGQMATTFENPLQESPHMILKYDEDDDYYEIEFGHNHASTPTKKKRKKLFEAEDRWERRRKLQFRQNKKRAFSNEDGVTGYIPKPMIGFGVPNVPRLILQRNLPTAAIGPPYFYFENVACTPKGVWSTISRFLYEIEPEFVDSLHFSAAARKRGYVHNLPIQNRYPLMPIPPLTIQESLPLTKTCWPTWDKRTKLNCLRTCAGCPKITERIRKALESCDGVPTLHTQNYVLHECKKWNLVWVGKNRVALLEPDEMEMILGYPENHTRGGGTNRMDRYKALGNAFQVDTVAYHFSVLESIFPNGITLLSLFSGIGGAEVALHRLGVPLKNVVSVEISAVNRKILRSWWEQTNQSGNLIELEDVQELGADKLEHLIHVLGGFDLIVGGSPCNNLTGSNRSSRDGLGGTHSILFYDYFRIVDTVKCIMVNKQ</sequence>